<name>Q0RMU0_FRAAA</name>
<dbReference type="AlphaFoldDB" id="Q0RMU0"/>
<dbReference type="HOGENOM" id="CLU_926700_0_0_11"/>
<dbReference type="KEGG" id="fal:FRAAL2510"/>
<dbReference type="SUPFAM" id="SSF53901">
    <property type="entry name" value="Thiolase-like"/>
    <property type="match status" value="1"/>
</dbReference>
<evidence type="ECO:0000313" key="1">
    <source>
        <dbReference type="EMBL" id="CAJ61157.1"/>
    </source>
</evidence>
<sequence>MISVNIAGSYCLPPRPDIPMALDEMIYTVTSGALRDAGLGIGDVSGSFMAASDLYDGRAIATMTLTGSTGSFHKNEMRVCNDSLAALTLAAAEVAADAAQAVIVCTWSKLSDANRDAMAALGLEPVFTRGLNAHPDAVVALRRSSDLGRPTLVERTAVESADVAVALVLTAPSPERRTRGTVIGLGAANGPYLRPGEPLLGPVTAAATAACKLAGRDVTDLRRARVAGLHAVDDDELARAVGVPHDILARQSERWADLGYAAGLLAVHESLAAGEPGPALVLSAGGIGYENAHAALVEVA</sequence>
<dbReference type="Proteomes" id="UP000000657">
    <property type="component" value="Chromosome"/>
</dbReference>
<dbReference type="GO" id="GO:0016746">
    <property type="term" value="F:acyltransferase activity"/>
    <property type="evidence" value="ECO:0007669"/>
    <property type="project" value="InterPro"/>
</dbReference>
<accession>Q0RMU0</accession>
<evidence type="ECO:0000313" key="2">
    <source>
        <dbReference type="Proteomes" id="UP000000657"/>
    </source>
</evidence>
<dbReference type="Gene3D" id="3.40.47.10">
    <property type="match status" value="1"/>
</dbReference>
<dbReference type="EMBL" id="CT573213">
    <property type="protein sequence ID" value="CAJ61157.1"/>
    <property type="molecule type" value="Genomic_DNA"/>
</dbReference>
<reference evidence="1 2" key="1">
    <citation type="journal article" date="2007" name="Genome Res.">
        <title>Genome characteristics of facultatively symbiotic Frankia sp. strains reflect host range and host plant biogeography.</title>
        <authorList>
            <person name="Normand P."/>
            <person name="Lapierre P."/>
            <person name="Tisa L.S."/>
            <person name="Gogarten J.P."/>
            <person name="Alloisio N."/>
            <person name="Bagnarol E."/>
            <person name="Bassi C.A."/>
            <person name="Berry A.M."/>
            <person name="Bickhart D.M."/>
            <person name="Choisne N."/>
            <person name="Couloux A."/>
            <person name="Cournoyer B."/>
            <person name="Cruveiller S."/>
            <person name="Daubin V."/>
            <person name="Demange N."/>
            <person name="Francino M.P."/>
            <person name="Goltsman E."/>
            <person name="Huang Y."/>
            <person name="Kopp O.R."/>
            <person name="Labarre L."/>
            <person name="Lapidus A."/>
            <person name="Lavire C."/>
            <person name="Marechal J."/>
            <person name="Martinez M."/>
            <person name="Mastronunzio J.E."/>
            <person name="Mullin B.C."/>
            <person name="Niemann J."/>
            <person name="Pujic P."/>
            <person name="Rawnsley T."/>
            <person name="Rouy Z."/>
            <person name="Schenowitz C."/>
            <person name="Sellstedt A."/>
            <person name="Tavares F."/>
            <person name="Tomkins J.P."/>
            <person name="Vallenet D."/>
            <person name="Valverde C."/>
            <person name="Wall L.G."/>
            <person name="Wang Y."/>
            <person name="Medigue C."/>
            <person name="Benson D.R."/>
        </authorList>
    </citation>
    <scope>NUCLEOTIDE SEQUENCE [LARGE SCALE GENOMIC DNA]</scope>
    <source>
        <strain evidence="2">DSM 45986 / CECT 9034 / ACN14a</strain>
    </source>
</reference>
<gene>
    <name evidence="1" type="ordered locus">FRAAL2510</name>
</gene>
<dbReference type="eggNOG" id="COG0183">
    <property type="taxonomic scope" value="Bacteria"/>
</dbReference>
<dbReference type="STRING" id="326424.FRAAL2510"/>
<keyword evidence="2" id="KW-1185">Reference proteome</keyword>
<organism evidence="1 2">
    <name type="scientific">Frankia alni (strain DSM 45986 / CECT 9034 / ACN14a)</name>
    <dbReference type="NCBI Taxonomy" id="326424"/>
    <lineage>
        <taxon>Bacteria</taxon>
        <taxon>Bacillati</taxon>
        <taxon>Actinomycetota</taxon>
        <taxon>Actinomycetes</taxon>
        <taxon>Frankiales</taxon>
        <taxon>Frankiaceae</taxon>
        <taxon>Frankia</taxon>
    </lineage>
</organism>
<protein>
    <submittedName>
        <fullName evidence="1">Uncharacterized protein</fullName>
    </submittedName>
</protein>
<dbReference type="InterPro" id="IPR016039">
    <property type="entry name" value="Thiolase-like"/>
</dbReference>
<proteinExistence type="predicted"/>